<dbReference type="Proteomes" id="UP000801492">
    <property type="component" value="Unassembled WGS sequence"/>
</dbReference>
<dbReference type="Gene3D" id="1.20.140.10">
    <property type="entry name" value="Butyryl-CoA Dehydrogenase, subunit A, domain 3"/>
    <property type="match status" value="1"/>
</dbReference>
<feature type="domain" description="Acyl-CoA oxidase/dehydrogenase middle" evidence="12">
    <location>
        <begin position="147"/>
        <end position="257"/>
    </location>
</feature>
<comment type="subcellular location">
    <subcellularLocation>
        <location evidence="2">Peroxisome</location>
    </subcellularLocation>
</comment>
<dbReference type="InterPro" id="IPR006091">
    <property type="entry name" value="Acyl-CoA_Oxase/DH_mid-dom"/>
</dbReference>
<comment type="cofactor">
    <cofactor evidence="1">
        <name>FAD</name>
        <dbReference type="ChEBI" id="CHEBI:57692"/>
    </cofactor>
</comment>
<evidence type="ECO:0000313" key="14">
    <source>
        <dbReference type="EMBL" id="KAF2888267.1"/>
    </source>
</evidence>
<evidence type="ECO:0000256" key="6">
    <source>
        <dbReference type="ARBA" id="ARBA00022630"/>
    </source>
</evidence>
<dbReference type="InterPro" id="IPR036250">
    <property type="entry name" value="AcylCo_DH-like_C"/>
</dbReference>
<keyword evidence="8" id="KW-0276">Fatty acid metabolism</keyword>
<organism evidence="14 15">
    <name type="scientific">Ignelater luminosus</name>
    <name type="common">Cucubano</name>
    <name type="synonym">Pyrophorus luminosus</name>
    <dbReference type="NCBI Taxonomy" id="2038154"/>
    <lineage>
        <taxon>Eukaryota</taxon>
        <taxon>Metazoa</taxon>
        <taxon>Ecdysozoa</taxon>
        <taxon>Arthropoda</taxon>
        <taxon>Hexapoda</taxon>
        <taxon>Insecta</taxon>
        <taxon>Pterygota</taxon>
        <taxon>Neoptera</taxon>
        <taxon>Endopterygota</taxon>
        <taxon>Coleoptera</taxon>
        <taxon>Polyphaga</taxon>
        <taxon>Elateriformia</taxon>
        <taxon>Elateroidea</taxon>
        <taxon>Elateridae</taxon>
        <taxon>Agrypninae</taxon>
        <taxon>Pyrophorini</taxon>
        <taxon>Ignelater</taxon>
    </lineage>
</organism>
<dbReference type="FunFam" id="2.40.110.10:FF:000005">
    <property type="entry name" value="Acyl-coenzyme A oxidase"/>
    <property type="match status" value="1"/>
</dbReference>
<keyword evidence="7" id="KW-0274">FAD</keyword>
<dbReference type="PANTHER" id="PTHR10909">
    <property type="entry name" value="ELECTRON TRANSPORT OXIDOREDUCTASE"/>
    <property type="match status" value="1"/>
</dbReference>
<dbReference type="EMBL" id="VTPC01078641">
    <property type="protein sequence ID" value="KAF2888267.1"/>
    <property type="molecule type" value="Genomic_DNA"/>
</dbReference>
<dbReference type="PANTHER" id="PTHR10909:SF390">
    <property type="entry name" value="PEROXISOMAL ACYL-COENZYME A OXIDASE 3"/>
    <property type="match status" value="1"/>
</dbReference>
<sequence length="433" mass="48371">MANSLQDFRSGPLDRYREKASFDWKKMRVFLDTEDIIEYQNKLHEELKKHPILLPETSKSLTLDEERRISSHKIYVLRTISLLSLPAQLDNLRKPVASLTALFQLDPATTIKYSIASGMFPSVLQSLGTERHADDFDKAMRLEILGAYCLTEIGHGSNAKCMQTTATYDKKTKEFILNTPNFEAAKCWAGLLGQLATHAVVYAQLITPDGVNHSLHPFLVSVRDPKTLQPYPGIIVGDMGEKIGLNGIDNGFLMFKNYRIPRTCLLNKTGDVSEDGLYVTPYRDPNKRYGASLGALSVGRVFITSMGANYAAHALTIAIRYAGVRKQFGPENGEEVPILEYQSHQHRLIPYLSVAYLLKIFGTYLMGAQYQFSIDMMTGNNKDLLADLGLELHAISSASKPVSGWVVRDAVQECREACAGHGYLKGIRSESYY</sequence>
<dbReference type="GO" id="GO:0016402">
    <property type="term" value="F:pristanoyl-CoA oxidase activity"/>
    <property type="evidence" value="ECO:0007669"/>
    <property type="project" value="TreeGrafter"/>
</dbReference>
<evidence type="ECO:0000256" key="8">
    <source>
        <dbReference type="ARBA" id="ARBA00022832"/>
    </source>
</evidence>
<keyword evidence="10" id="KW-0443">Lipid metabolism</keyword>
<evidence type="ECO:0000256" key="5">
    <source>
        <dbReference type="ARBA" id="ARBA00012870"/>
    </source>
</evidence>
<dbReference type="Pfam" id="PF02770">
    <property type="entry name" value="Acyl-CoA_dh_M"/>
    <property type="match status" value="1"/>
</dbReference>
<evidence type="ECO:0000256" key="7">
    <source>
        <dbReference type="ARBA" id="ARBA00022827"/>
    </source>
</evidence>
<evidence type="ECO:0000256" key="3">
    <source>
        <dbReference type="ARBA" id="ARBA00005189"/>
    </source>
</evidence>
<evidence type="ECO:0000256" key="4">
    <source>
        <dbReference type="ARBA" id="ARBA00006288"/>
    </source>
</evidence>
<evidence type="ECO:0000259" key="12">
    <source>
        <dbReference type="Pfam" id="PF02770"/>
    </source>
</evidence>
<dbReference type="GO" id="GO:0033540">
    <property type="term" value="P:fatty acid beta-oxidation using acyl-CoA oxidase"/>
    <property type="evidence" value="ECO:0007669"/>
    <property type="project" value="TreeGrafter"/>
</dbReference>
<dbReference type="EC" id="1.3.3.6" evidence="5"/>
<evidence type="ECO:0000256" key="1">
    <source>
        <dbReference type="ARBA" id="ARBA00001974"/>
    </source>
</evidence>
<dbReference type="GO" id="GO:0071949">
    <property type="term" value="F:FAD binding"/>
    <property type="evidence" value="ECO:0007669"/>
    <property type="project" value="InterPro"/>
</dbReference>
<keyword evidence="15" id="KW-1185">Reference proteome</keyword>
<evidence type="ECO:0000256" key="9">
    <source>
        <dbReference type="ARBA" id="ARBA00023002"/>
    </source>
</evidence>
<proteinExistence type="inferred from homology"/>
<name>A0A8K0G4M6_IGNLU</name>
<dbReference type="AlphaFoldDB" id="A0A8K0G4M6"/>
<dbReference type="SUPFAM" id="SSF47203">
    <property type="entry name" value="Acyl-CoA dehydrogenase C-terminal domain-like"/>
    <property type="match status" value="1"/>
</dbReference>
<dbReference type="SUPFAM" id="SSF56645">
    <property type="entry name" value="Acyl-CoA dehydrogenase NM domain-like"/>
    <property type="match status" value="1"/>
</dbReference>
<gene>
    <name evidence="14" type="ORF">ILUMI_17906</name>
</gene>
<dbReference type="InterPro" id="IPR046373">
    <property type="entry name" value="Acyl-CoA_Oxase/DH_mid-dom_sf"/>
</dbReference>
<feature type="domain" description="Acyl-CoA oxidase C-alpha1" evidence="13">
    <location>
        <begin position="294"/>
        <end position="425"/>
    </location>
</feature>
<dbReference type="GO" id="GO:0005777">
    <property type="term" value="C:peroxisome"/>
    <property type="evidence" value="ECO:0007669"/>
    <property type="project" value="UniProtKB-SubCell"/>
</dbReference>
<protein>
    <recommendedName>
        <fullName evidence="5">acyl-CoA oxidase</fullName>
        <ecNumber evidence="5">1.3.3.6</ecNumber>
    </recommendedName>
</protein>
<keyword evidence="11" id="KW-0576">Peroxisome</keyword>
<dbReference type="InterPro" id="IPR055060">
    <property type="entry name" value="ACOX_C_alpha1"/>
</dbReference>
<evidence type="ECO:0000256" key="11">
    <source>
        <dbReference type="ARBA" id="ARBA00023140"/>
    </source>
</evidence>
<dbReference type="Pfam" id="PF22924">
    <property type="entry name" value="ACOX_C_alpha1"/>
    <property type="match status" value="1"/>
</dbReference>
<dbReference type="GO" id="GO:0005504">
    <property type="term" value="F:fatty acid binding"/>
    <property type="evidence" value="ECO:0007669"/>
    <property type="project" value="TreeGrafter"/>
</dbReference>
<dbReference type="InterPro" id="IPR012258">
    <property type="entry name" value="Acyl-CoA_oxidase"/>
</dbReference>
<dbReference type="InterPro" id="IPR009100">
    <property type="entry name" value="AcylCoA_DH/oxidase_NM_dom_sf"/>
</dbReference>
<keyword evidence="9" id="KW-0560">Oxidoreductase</keyword>
<reference evidence="14" key="1">
    <citation type="submission" date="2019-08" db="EMBL/GenBank/DDBJ databases">
        <title>The genome of the North American firefly Photinus pyralis.</title>
        <authorList>
            <consortium name="Photinus pyralis genome working group"/>
            <person name="Fallon T.R."/>
            <person name="Sander Lower S.E."/>
            <person name="Weng J.-K."/>
        </authorList>
    </citation>
    <scope>NUCLEOTIDE SEQUENCE</scope>
    <source>
        <strain evidence="14">TRF0915ILg1</strain>
        <tissue evidence="14">Whole body</tissue>
    </source>
</reference>
<comment type="similarity">
    <text evidence="4">Belongs to the acyl-CoA oxidase family.</text>
</comment>
<evidence type="ECO:0000256" key="2">
    <source>
        <dbReference type="ARBA" id="ARBA00004275"/>
    </source>
</evidence>
<evidence type="ECO:0000313" key="15">
    <source>
        <dbReference type="Proteomes" id="UP000801492"/>
    </source>
</evidence>
<comment type="caution">
    <text evidence="14">The sequence shown here is derived from an EMBL/GenBank/DDBJ whole genome shotgun (WGS) entry which is preliminary data.</text>
</comment>
<keyword evidence="6" id="KW-0285">Flavoprotein</keyword>
<dbReference type="Gene3D" id="2.40.110.10">
    <property type="entry name" value="Butyryl-CoA Dehydrogenase, subunit A, domain 2"/>
    <property type="match status" value="1"/>
</dbReference>
<comment type="pathway">
    <text evidence="3">Lipid metabolism.</text>
</comment>
<evidence type="ECO:0000256" key="10">
    <source>
        <dbReference type="ARBA" id="ARBA00023098"/>
    </source>
</evidence>
<dbReference type="GO" id="GO:0055088">
    <property type="term" value="P:lipid homeostasis"/>
    <property type="evidence" value="ECO:0007669"/>
    <property type="project" value="TreeGrafter"/>
</dbReference>
<dbReference type="FunFam" id="1.20.140.10:FF:000010">
    <property type="entry name" value="Acyl-coenzyme A oxidase"/>
    <property type="match status" value="1"/>
</dbReference>
<accession>A0A8K0G4M6</accession>
<dbReference type="OrthoDB" id="538336at2759"/>
<evidence type="ECO:0000259" key="13">
    <source>
        <dbReference type="Pfam" id="PF22924"/>
    </source>
</evidence>